<feature type="domain" description="Bro-N" evidence="1">
    <location>
        <begin position="1"/>
        <end position="109"/>
    </location>
</feature>
<dbReference type="InterPro" id="IPR003497">
    <property type="entry name" value="BRO_N_domain"/>
</dbReference>
<dbReference type="Pfam" id="PF02498">
    <property type="entry name" value="Bro-N"/>
    <property type="match status" value="1"/>
</dbReference>
<gene>
    <name evidence="2" type="ORF">SAMN04244579_00325</name>
</gene>
<protein>
    <submittedName>
        <fullName evidence="2">Prophage antirepressor</fullName>
    </submittedName>
</protein>
<dbReference type="RefSeq" id="WP_090896508.1">
    <property type="nucleotide sequence ID" value="NZ_FNYO01000003.1"/>
</dbReference>
<evidence type="ECO:0000259" key="1">
    <source>
        <dbReference type="PROSITE" id="PS51750"/>
    </source>
</evidence>
<dbReference type="PANTHER" id="PTHR36180">
    <property type="entry name" value="DNA-BINDING PROTEIN-RELATED-RELATED"/>
    <property type="match status" value="1"/>
</dbReference>
<dbReference type="Proteomes" id="UP000199005">
    <property type="component" value="Unassembled WGS sequence"/>
</dbReference>
<organism evidence="2 3">
    <name type="scientific">Azotobacter beijerinckii</name>
    <dbReference type="NCBI Taxonomy" id="170623"/>
    <lineage>
        <taxon>Bacteria</taxon>
        <taxon>Pseudomonadati</taxon>
        <taxon>Pseudomonadota</taxon>
        <taxon>Gammaproteobacteria</taxon>
        <taxon>Pseudomonadales</taxon>
        <taxon>Pseudomonadaceae</taxon>
        <taxon>Azotobacter</taxon>
    </lineage>
</organism>
<proteinExistence type="predicted"/>
<dbReference type="PROSITE" id="PS51750">
    <property type="entry name" value="BRO_N"/>
    <property type="match status" value="1"/>
</dbReference>
<accession>A0A1H6QQT9</accession>
<dbReference type="SMART" id="SM01040">
    <property type="entry name" value="Bro-N"/>
    <property type="match status" value="1"/>
</dbReference>
<evidence type="ECO:0000313" key="3">
    <source>
        <dbReference type="Proteomes" id="UP000199005"/>
    </source>
</evidence>
<name>A0A1H6QQT9_9GAMM</name>
<dbReference type="AlphaFoldDB" id="A0A1H6QQT9"/>
<evidence type="ECO:0000313" key="2">
    <source>
        <dbReference type="EMBL" id="SEI41810.1"/>
    </source>
</evidence>
<dbReference type="PANTHER" id="PTHR36180:SF2">
    <property type="entry name" value="BRO FAMILY PROTEIN"/>
    <property type="match status" value="1"/>
</dbReference>
<dbReference type="STRING" id="170623.SAMN04244579_00325"/>
<dbReference type="EMBL" id="FNYO01000003">
    <property type="protein sequence ID" value="SEI41810.1"/>
    <property type="molecule type" value="Genomic_DNA"/>
</dbReference>
<reference evidence="2 3" key="1">
    <citation type="submission" date="2016-10" db="EMBL/GenBank/DDBJ databases">
        <authorList>
            <person name="de Groot N.N."/>
        </authorList>
    </citation>
    <scope>NUCLEOTIDE SEQUENCE [LARGE SCALE GENOMIC DNA]</scope>
    <source>
        <strain evidence="2 3">DSM 1041</strain>
    </source>
</reference>
<sequence>MVNVIPFSFDRHPVRVVERDGELWFVATDVAEALEYRIAGDMTRNLDDDEADTHIVSTRSDNGVEQDRELLIINESGLYAAILKSRKPAAKRFKKWVTSEVLPSIRKTGRYEHPDADAIRAEMTDVRAALTDTAVKNAAWDLINERPELFLRDLRLLVSWDWTGQTQAQVIPRSAVVMQSDQLAGYVGDRFGPALTLLPDIIEAAAKRLGAAVCLPHLREHKDE</sequence>